<accession>E9H9M1</accession>
<dbReference type="InterPro" id="IPR001202">
    <property type="entry name" value="WW_dom"/>
</dbReference>
<feature type="compositionally biased region" description="Acidic residues" evidence="1">
    <location>
        <begin position="56"/>
        <end position="68"/>
    </location>
</feature>
<reference evidence="3 4" key="1">
    <citation type="journal article" date="2011" name="Science">
        <title>The ecoresponsive genome of Daphnia pulex.</title>
        <authorList>
            <person name="Colbourne J.K."/>
            <person name="Pfrender M.E."/>
            <person name="Gilbert D."/>
            <person name="Thomas W.K."/>
            <person name="Tucker A."/>
            <person name="Oakley T.H."/>
            <person name="Tokishita S."/>
            <person name="Aerts A."/>
            <person name="Arnold G.J."/>
            <person name="Basu M.K."/>
            <person name="Bauer D.J."/>
            <person name="Caceres C.E."/>
            <person name="Carmel L."/>
            <person name="Casola C."/>
            <person name="Choi J.H."/>
            <person name="Detter J.C."/>
            <person name="Dong Q."/>
            <person name="Dusheyko S."/>
            <person name="Eads B.D."/>
            <person name="Frohlich T."/>
            <person name="Geiler-Samerotte K.A."/>
            <person name="Gerlach D."/>
            <person name="Hatcher P."/>
            <person name="Jogdeo S."/>
            <person name="Krijgsveld J."/>
            <person name="Kriventseva E.V."/>
            <person name="Kultz D."/>
            <person name="Laforsch C."/>
            <person name="Lindquist E."/>
            <person name="Lopez J."/>
            <person name="Manak J.R."/>
            <person name="Muller J."/>
            <person name="Pangilinan J."/>
            <person name="Patwardhan R.P."/>
            <person name="Pitluck S."/>
            <person name="Pritham E.J."/>
            <person name="Rechtsteiner A."/>
            <person name="Rho M."/>
            <person name="Rogozin I.B."/>
            <person name="Sakarya O."/>
            <person name="Salamov A."/>
            <person name="Schaack S."/>
            <person name="Shapiro H."/>
            <person name="Shiga Y."/>
            <person name="Skalitzky C."/>
            <person name="Smith Z."/>
            <person name="Souvorov A."/>
            <person name="Sung W."/>
            <person name="Tang Z."/>
            <person name="Tsuchiya D."/>
            <person name="Tu H."/>
            <person name="Vos H."/>
            <person name="Wang M."/>
            <person name="Wolf Y.I."/>
            <person name="Yamagata H."/>
            <person name="Yamada T."/>
            <person name="Ye Y."/>
            <person name="Shaw J.R."/>
            <person name="Andrews J."/>
            <person name="Crease T.J."/>
            <person name="Tang H."/>
            <person name="Lucas S.M."/>
            <person name="Robertson H.M."/>
            <person name="Bork P."/>
            <person name="Koonin E.V."/>
            <person name="Zdobnov E.M."/>
            <person name="Grigoriev I.V."/>
            <person name="Lynch M."/>
            <person name="Boore J.L."/>
        </authorList>
    </citation>
    <scope>NUCLEOTIDE SEQUENCE [LARGE SCALE GENOMIC DNA]</scope>
</reference>
<dbReference type="OrthoDB" id="191651at2759"/>
<evidence type="ECO:0000313" key="4">
    <source>
        <dbReference type="Proteomes" id="UP000000305"/>
    </source>
</evidence>
<feature type="compositionally biased region" description="Polar residues" evidence="1">
    <location>
        <begin position="126"/>
        <end position="142"/>
    </location>
</feature>
<dbReference type="InterPro" id="IPR053076">
    <property type="entry name" value="WW_domain_protein"/>
</dbReference>
<dbReference type="CDD" id="cd00201">
    <property type="entry name" value="WW"/>
    <property type="match status" value="1"/>
</dbReference>
<proteinExistence type="predicted"/>
<dbReference type="InterPro" id="IPR036020">
    <property type="entry name" value="WW_dom_sf"/>
</dbReference>
<dbReference type="Gene3D" id="2.20.70.10">
    <property type="match status" value="1"/>
</dbReference>
<evidence type="ECO:0000313" key="3">
    <source>
        <dbReference type="EMBL" id="EFX71498.1"/>
    </source>
</evidence>
<dbReference type="InParanoid" id="E9H9M1"/>
<feature type="domain" description="WW" evidence="2">
    <location>
        <begin position="85"/>
        <end position="119"/>
    </location>
</feature>
<dbReference type="KEGG" id="dpx:DAPPUDRAFT_308860"/>
<dbReference type="Proteomes" id="UP000000305">
    <property type="component" value="Unassembled WGS sequence"/>
</dbReference>
<sequence length="526" mass="58496">MASRWRPKNRRQILQLDDEGSQSPSIQNNPPMGNPPVAPSAPTNKLHALLGHYNSDDEDSNKEEEDSEFKDFMNEIKSTEEFPAPTTPSVWQELWDPQSGQPYFWHTLTNELTWEKPQDLLKPPLSKSSVATTKVNTNPSIQEENKTVPPGNSSIKQELPIKSFVAVSTPTVEKLNVPEPIKKEEGKVSFKIGASEKNLKTGPEIAQAKTNGRLTIDVDSIIAAIEMEVPPDHKTETFIPLFRRRPQESNDSRPKLGNDFKKFFPLTHQPVLDLEVRPDSPLKIVNTFKGLGFQEKEETPISTPVQKVQFIAGEILKPLVVVPPVVPLTVAQKITRLENHLNSQELPSIGISTEQLTAQLEILKEAWNVKKLETDFLEEWLDKMENKFKEETVKPETQQDQVIDMVLEDSDGERAATPPAECTVVAKSEDVAECLDSALNSFYTDLASLDTVTPNSPVVPVEPVVAPLPEVATPAEIAVASVAESTTSVVEEETSNEPVKGIKRTKMSSDMTSLVAKWQKIHQTNT</sequence>
<protein>
    <recommendedName>
        <fullName evidence="2">WW domain-containing protein</fullName>
    </recommendedName>
</protein>
<keyword evidence="4" id="KW-1185">Reference proteome</keyword>
<organism evidence="3 4">
    <name type="scientific">Daphnia pulex</name>
    <name type="common">Water flea</name>
    <dbReference type="NCBI Taxonomy" id="6669"/>
    <lineage>
        <taxon>Eukaryota</taxon>
        <taxon>Metazoa</taxon>
        <taxon>Ecdysozoa</taxon>
        <taxon>Arthropoda</taxon>
        <taxon>Crustacea</taxon>
        <taxon>Branchiopoda</taxon>
        <taxon>Diplostraca</taxon>
        <taxon>Cladocera</taxon>
        <taxon>Anomopoda</taxon>
        <taxon>Daphniidae</taxon>
        <taxon>Daphnia</taxon>
    </lineage>
</organism>
<evidence type="ECO:0000256" key="1">
    <source>
        <dbReference type="SAM" id="MobiDB-lite"/>
    </source>
</evidence>
<dbReference type="PANTHER" id="PTHR46697:SF1">
    <property type="entry name" value="FORMIN-BINDING PROTEIN 4"/>
    <property type="match status" value="1"/>
</dbReference>
<feature type="compositionally biased region" description="Basic residues" evidence="1">
    <location>
        <begin position="1"/>
        <end position="11"/>
    </location>
</feature>
<dbReference type="eggNOG" id="ENOG502QTDD">
    <property type="taxonomic scope" value="Eukaryota"/>
</dbReference>
<dbReference type="PROSITE" id="PS50020">
    <property type="entry name" value="WW_DOMAIN_2"/>
    <property type="match status" value="1"/>
</dbReference>
<dbReference type="AlphaFoldDB" id="E9H9M1"/>
<feature type="region of interest" description="Disordered" evidence="1">
    <location>
        <begin position="123"/>
        <end position="155"/>
    </location>
</feature>
<name>E9H9M1_DAPPU</name>
<dbReference type="SMART" id="SM00456">
    <property type="entry name" value="WW"/>
    <property type="match status" value="1"/>
</dbReference>
<dbReference type="HOGENOM" id="CLU_518040_0_0_1"/>
<dbReference type="PANTHER" id="PTHR46697">
    <property type="entry name" value="FORMIN-BINDING PROTEIN 4"/>
    <property type="match status" value="1"/>
</dbReference>
<dbReference type="Pfam" id="PF00397">
    <property type="entry name" value="WW"/>
    <property type="match status" value="1"/>
</dbReference>
<feature type="region of interest" description="Disordered" evidence="1">
    <location>
        <begin position="1"/>
        <end position="68"/>
    </location>
</feature>
<gene>
    <name evidence="3" type="ORF">DAPPUDRAFT_308860</name>
</gene>
<dbReference type="EMBL" id="GL732609">
    <property type="protein sequence ID" value="EFX71498.1"/>
    <property type="molecule type" value="Genomic_DNA"/>
</dbReference>
<evidence type="ECO:0000259" key="2">
    <source>
        <dbReference type="PROSITE" id="PS50020"/>
    </source>
</evidence>
<dbReference type="SUPFAM" id="SSF51045">
    <property type="entry name" value="WW domain"/>
    <property type="match status" value="1"/>
</dbReference>
<feature type="compositionally biased region" description="Polar residues" evidence="1">
    <location>
        <begin position="21"/>
        <end position="31"/>
    </location>
</feature>